<organism evidence="1 2">
    <name type="scientific">Heminiphilus faecis</name>
    <dbReference type="NCBI Taxonomy" id="2601703"/>
    <lineage>
        <taxon>Bacteria</taxon>
        <taxon>Pseudomonadati</taxon>
        <taxon>Bacteroidota</taxon>
        <taxon>Bacteroidia</taxon>
        <taxon>Bacteroidales</taxon>
        <taxon>Muribaculaceae</taxon>
        <taxon>Heminiphilus</taxon>
    </lineage>
</organism>
<dbReference type="InterPro" id="IPR032675">
    <property type="entry name" value="LRR_dom_sf"/>
</dbReference>
<sequence length="463" mass="50908">MLLIALLAMVVSCDKDSGVSLELAPESEAAVKEGLLFNSEGGEVNLHFSTSEDLEPVVSVVYNDNESYQWIITDSYLEQGHGCVTIRCDRSDDSNTREALVTVVVGDAGFSVKVSQSPVGYVTTSRDEYVFGSAGESAEIELETNGTLTCRFKFSTIKWIKHELVKKEKGYALSLNVDANEGFGRVAFADIYVDGVKCRTISLRQQPAKFSENTVIVTTGAGQLYVLLGDDEDNLGNIRALELVGRINALDLYVLAKRLFKSGAVSQHYPLELDLWNASIVPGDKPYDPELSIDMPEQIPTVDYATLPDYYFDGAANIVSLRIPGNTETIGSYCFRNCRGLDRIEIPEDVITVKNGAFKGCLNLVDIVIGPESRLKSIGNYVFDTGSRINSLYLPYGLSDISHDAFKRCKVVDLYVGWDVPPVLEVMPDVKVLYVPVGTKSAYEASTCWSGIPDIIEYNPEIE</sequence>
<keyword evidence="2" id="KW-1185">Reference proteome</keyword>
<protein>
    <submittedName>
        <fullName evidence="1">Leucine-rich repeat protein</fullName>
    </submittedName>
</protein>
<dbReference type="InterPro" id="IPR026906">
    <property type="entry name" value="LRR_5"/>
</dbReference>
<dbReference type="Gene3D" id="3.80.10.10">
    <property type="entry name" value="Ribonuclease Inhibitor"/>
    <property type="match status" value="1"/>
</dbReference>
<dbReference type="EMBL" id="JBCLPP010000044">
    <property type="protein sequence ID" value="MEY8246380.1"/>
    <property type="molecule type" value="Genomic_DNA"/>
</dbReference>
<reference evidence="1 2" key="1">
    <citation type="submission" date="2024-03" db="EMBL/GenBank/DDBJ databases">
        <title>Mouse gut bacterial collection (mGBC) of GemPharmatech.</title>
        <authorList>
            <person name="He Y."/>
            <person name="Dong L."/>
            <person name="Wu D."/>
            <person name="Gao X."/>
            <person name="Lin Z."/>
        </authorList>
    </citation>
    <scope>NUCLEOTIDE SEQUENCE [LARGE SCALE GENOMIC DNA]</scope>
    <source>
        <strain evidence="1 2">54-13</strain>
    </source>
</reference>
<evidence type="ECO:0000313" key="2">
    <source>
        <dbReference type="Proteomes" id="UP001565200"/>
    </source>
</evidence>
<dbReference type="Pfam" id="PF13306">
    <property type="entry name" value="LRR_5"/>
    <property type="match status" value="1"/>
</dbReference>
<evidence type="ECO:0000313" key="1">
    <source>
        <dbReference type="EMBL" id="MEY8246380.1"/>
    </source>
</evidence>
<dbReference type="PANTHER" id="PTHR45661">
    <property type="entry name" value="SURFACE ANTIGEN"/>
    <property type="match status" value="1"/>
</dbReference>
<proteinExistence type="predicted"/>
<dbReference type="PANTHER" id="PTHR45661:SF3">
    <property type="entry name" value="IG-LIKE DOMAIN-CONTAINING PROTEIN"/>
    <property type="match status" value="1"/>
</dbReference>
<dbReference type="SUPFAM" id="SSF52058">
    <property type="entry name" value="L domain-like"/>
    <property type="match status" value="1"/>
</dbReference>
<accession>A0ABV4D1N1</accession>
<dbReference type="InterPro" id="IPR053139">
    <property type="entry name" value="Surface_bspA-like"/>
</dbReference>
<dbReference type="Proteomes" id="UP001565200">
    <property type="component" value="Unassembled WGS sequence"/>
</dbReference>
<name>A0ABV4D1N1_9BACT</name>
<gene>
    <name evidence="1" type="ORF">AAK873_12250</name>
</gene>
<dbReference type="RefSeq" id="WP_148464299.1">
    <property type="nucleotide sequence ID" value="NZ_JBCLPP010000044.1"/>
</dbReference>
<comment type="caution">
    <text evidence="1">The sequence shown here is derived from an EMBL/GenBank/DDBJ whole genome shotgun (WGS) entry which is preliminary data.</text>
</comment>